<comment type="caution">
    <text evidence="2">The sequence shown here is derived from an EMBL/GenBank/DDBJ whole genome shotgun (WGS) entry which is preliminary data.</text>
</comment>
<dbReference type="GeneID" id="38786963"/>
<dbReference type="RefSeq" id="XP_027620959.1">
    <property type="nucleotide sequence ID" value="XM_027765158.1"/>
</dbReference>
<keyword evidence="3" id="KW-1185">Reference proteome</keyword>
<evidence type="ECO:0000313" key="2">
    <source>
        <dbReference type="EMBL" id="GBE90046.1"/>
    </source>
</evidence>
<feature type="region of interest" description="Disordered" evidence="1">
    <location>
        <begin position="100"/>
        <end position="134"/>
    </location>
</feature>
<evidence type="ECO:0000256" key="1">
    <source>
        <dbReference type="SAM" id="MobiDB-lite"/>
    </source>
</evidence>
<dbReference type="EMBL" id="BFAD01000018">
    <property type="protein sequence ID" value="GBE90046.1"/>
    <property type="molecule type" value="Genomic_DNA"/>
</dbReference>
<organism evidence="2 3">
    <name type="scientific">Sparassis crispa</name>
    <dbReference type="NCBI Taxonomy" id="139825"/>
    <lineage>
        <taxon>Eukaryota</taxon>
        <taxon>Fungi</taxon>
        <taxon>Dikarya</taxon>
        <taxon>Basidiomycota</taxon>
        <taxon>Agaricomycotina</taxon>
        <taxon>Agaricomycetes</taxon>
        <taxon>Polyporales</taxon>
        <taxon>Sparassidaceae</taxon>
        <taxon>Sparassis</taxon>
    </lineage>
</organism>
<sequence length="134" mass="14329">MPSLSSSPGPARRRTVAIALAAFTFRSPALIRVRRCTHLWLLLRRPALRARGVSPLASPSSHPQAVPPLSTSNALLLLLPPPPRPPSPIVPPIFVIPPPIRHTLPGKPKKKGISKNRTTSLDPYGPSSSRAVAS</sequence>
<feature type="compositionally biased region" description="Polar residues" evidence="1">
    <location>
        <begin position="115"/>
        <end position="134"/>
    </location>
</feature>
<dbReference type="Proteomes" id="UP000287166">
    <property type="component" value="Unassembled WGS sequence"/>
</dbReference>
<protein>
    <submittedName>
        <fullName evidence="2">Uncharacterized protein</fullName>
    </submittedName>
</protein>
<dbReference type="AlphaFoldDB" id="A0A401H6H7"/>
<gene>
    <name evidence="2" type="ORF">SCP_1800680</name>
</gene>
<accession>A0A401H6H7</accession>
<dbReference type="InParanoid" id="A0A401H6H7"/>
<evidence type="ECO:0000313" key="3">
    <source>
        <dbReference type="Proteomes" id="UP000287166"/>
    </source>
</evidence>
<reference evidence="2 3" key="1">
    <citation type="journal article" date="2018" name="Sci. Rep.">
        <title>Genome sequence of the cauliflower mushroom Sparassis crispa (Hanabiratake) and its association with beneficial usage.</title>
        <authorList>
            <person name="Kiyama R."/>
            <person name="Furutani Y."/>
            <person name="Kawaguchi K."/>
            <person name="Nakanishi T."/>
        </authorList>
    </citation>
    <scope>NUCLEOTIDE SEQUENCE [LARGE SCALE GENOMIC DNA]</scope>
</reference>
<proteinExistence type="predicted"/>
<name>A0A401H6H7_9APHY</name>